<dbReference type="EMBL" id="JBFSHR010000047">
    <property type="protein sequence ID" value="MEX6430343.1"/>
    <property type="molecule type" value="Genomic_DNA"/>
</dbReference>
<dbReference type="RefSeq" id="WP_369084745.1">
    <property type="nucleotide sequence ID" value="NZ_JBFSHR010000047.1"/>
</dbReference>
<protein>
    <recommendedName>
        <fullName evidence="3">Integrase</fullName>
    </recommendedName>
</protein>
<reference evidence="1 2" key="1">
    <citation type="submission" date="2024-07" db="EMBL/GenBank/DDBJ databases">
        <title>Draft Genome Sequence of Ferrimicrobium acidiphilum Strain YE2023, Isolated from a Pulp of Bioleach Reactor.</title>
        <authorList>
            <person name="Elkina Y.A."/>
            <person name="Bulaeva A.G."/>
            <person name="Beletsky A.V."/>
            <person name="Mardanov A.V."/>
        </authorList>
    </citation>
    <scope>NUCLEOTIDE SEQUENCE [LARGE SCALE GENOMIC DNA]</scope>
    <source>
        <strain evidence="1 2">YE2023</strain>
    </source>
</reference>
<name>A0ABV3Y460_9ACTN</name>
<keyword evidence="2" id="KW-1185">Reference proteome</keyword>
<gene>
    <name evidence="1" type="ORF">AB6A68_10945</name>
</gene>
<dbReference type="PANTHER" id="PTHR35004:SF8">
    <property type="entry name" value="TRANSPOSASE RV3428C-RELATED"/>
    <property type="match status" value="1"/>
</dbReference>
<sequence length="223" mass="25759">MPDLAYLHRELKRPHMTLMLLWVEYREAHPDGYGYTQFCEYYRRFARTLSPTMRQRHVAGAKTFVDFAGDGLPIYGPDDEIEFYAQIFVAVLGASNLTYVEALANQNLYHVITGPSRTSSQRCLVSGTSWLGPYPPWHWSEVRLSNVDLLEHADYIFKNRLDVVGYGRKKRYVGRQIMGYLGRIACQGGQGARMRELFWSRFLAADDAGETYEWQSANEPRRA</sequence>
<comment type="caution">
    <text evidence="1">The sequence shown here is derived from an EMBL/GenBank/DDBJ whole genome shotgun (WGS) entry which is preliminary data.</text>
</comment>
<proteinExistence type="predicted"/>
<dbReference type="PANTHER" id="PTHR35004">
    <property type="entry name" value="TRANSPOSASE RV3428C-RELATED"/>
    <property type="match status" value="1"/>
</dbReference>
<evidence type="ECO:0000313" key="2">
    <source>
        <dbReference type="Proteomes" id="UP001560267"/>
    </source>
</evidence>
<evidence type="ECO:0000313" key="1">
    <source>
        <dbReference type="EMBL" id="MEX6430343.1"/>
    </source>
</evidence>
<evidence type="ECO:0008006" key="3">
    <source>
        <dbReference type="Google" id="ProtNLM"/>
    </source>
</evidence>
<dbReference type="Proteomes" id="UP001560267">
    <property type="component" value="Unassembled WGS sequence"/>
</dbReference>
<accession>A0ABV3Y460</accession>
<organism evidence="1 2">
    <name type="scientific">Ferrimicrobium acidiphilum</name>
    <dbReference type="NCBI Taxonomy" id="121039"/>
    <lineage>
        <taxon>Bacteria</taxon>
        <taxon>Bacillati</taxon>
        <taxon>Actinomycetota</taxon>
        <taxon>Acidimicrobiia</taxon>
        <taxon>Acidimicrobiales</taxon>
        <taxon>Acidimicrobiaceae</taxon>
        <taxon>Ferrimicrobium</taxon>
    </lineage>
</organism>